<gene>
    <name evidence="2" type="ORF">FOZ63_001246</name>
</gene>
<name>A0A7J6Q1Q8_PEROL</name>
<keyword evidence="3" id="KW-1185">Reference proteome</keyword>
<reference evidence="2 3" key="1">
    <citation type="submission" date="2020-04" db="EMBL/GenBank/DDBJ databases">
        <title>Perkinsus olseni comparative genomics.</title>
        <authorList>
            <person name="Bogema D.R."/>
        </authorList>
    </citation>
    <scope>NUCLEOTIDE SEQUENCE [LARGE SCALE GENOMIC DNA]</scope>
    <source>
        <strain evidence="2 3">ATCC PRA-207</strain>
    </source>
</reference>
<proteinExistence type="predicted"/>
<dbReference type="Proteomes" id="UP000553632">
    <property type="component" value="Unassembled WGS sequence"/>
</dbReference>
<dbReference type="EMBL" id="JABANO010036626">
    <property type="protein sequence ID" value="KAF4701500.1"/>
    <property type="molecule type" value="Genomic_DNA"/>
</dbReference>
<evidence type="ECO:0000313" key="3">
    <source>
        <dbReference type="Proteomes" id="UP000553632"/>
    </source>
</evidence>
<sequence length="63" mass="7050">YEIARLKASREKLVTAVDMQCEVMAQQEVFEQEGGNKDEDKGGSKKEAPKEGGLRLGEKDHRT</sequence>
<feature type="compositionally biased region" description="Basic and acidic residues" evidence="1">
    <location>
        <begin position="34"/>
        <end position="63"/>
    </location>
</feature>
<evidence type="ECO:0000256" key="1">
    <source>
        <dbReference type="SAM" id="MobiDB-lite"/>
    </source>
</evidence>
<protein>
    <submittedName>
        <fullName evidence="2">Uncharacterized protein</fullName>
    </submittedName>
</protein>
<organism evidence="2 3">
    <name type="scientific">Perkinsus olseni</name>
    <name type="common">Perkinsus atlanticus</name>
    <dbReference type="NCBI Taxonomy" id="32597"/>
    <lineage>
        <taxon>Eukaryota</taxon>
        <taxon>Sar</taxon>
        <taxon>Alveolata</taxon>
        <taxon>Perkinsozoa</taxon>
        <taxon>Perkinsea</taxon>
        <taxon>Perkinsida</taxon>
        <taxon>Perkinsidae</taxon>
        <taxon>Perkinsus</taxon>
    </lineage>
</organism>
<evidence type="ECO:0000313" key="2">
    <source>
        <dbReference type="EMBL" id="KAF4701500.1"/>
    </source>
</evidence>
<comment type="caution">
    <text evidence="2">The sequence shown here is derived from an EMBL/GenBank/DDBJ whole genome shotgun (WGS) entry which is preliminary data.</text>
</comment>
<dbReference type="AlphaFoldDB" id="A0A7J6Q1Q8"/>
<accession>A0A7J6Q1Q8</accession>
<feature type="region of interest" description="Disordered" evidence="1">
    <location>
        <begin position="28"/>
        <end position="63"/>
    </location>
</feature>
<feature type="non-terminal residue" evidence="2">
    <location>
        <position position="1"/>
    </location>
</feature>